<dbReference type="STRING" id="1684307.A0A316U7Z3"/>
<dbReference type="InterPro" id="IPR056136">
    <property type="entry name" value="DUF7719"/>
</dbReference>
<evidence type="ECO:0000313" key="4">
    <source>
        <dbReference type="EMBL" id="PWN21369.1"/>
    </source>
</evidence>
<dbReference type="PANTHER" id="PTHR37846">
    <property type="entry name" value="YALI0B21296P"/>
    <property type="match status" value="1"/>
</dbReference>
<feature type="compositionally biased region" description="Basic and acidic residues" evidence="1">
    <location>
        <begin position="15"/>
        <end position="24"/>
    </location>
</feature>
<dbReference type="GeneID" id="37013967"/>
<feature type="region of interest" description="Disordered" evidence="1">
    <location>
        <begin position="1"/>
        <end position="57"/>
    </location>
</feature>
<dbReference type="PANTHER" id="PTHR37846:SF1">
    <property type="entry name" value="DEACETYLASE-LIKE PROTEIN"/>
    <property type="match status" value="1"/>
</dbReference>
<accession>A0A316U7Z3</accession>
<dbReference type="OrthoDB" id="5597489at2759"/>
<dbReference type="Proteomes" id="UP000245942">
    <property type="component" value="Unassembled WGS sequence"/>
</dbReference>
<evidence type="ECO:0000313" key="5">
    <source>
        <dbReference type="Proteomes" id="UP000245942"/>
    </source>
</evidence>
<evidence type="ECO:0000256" key="1">
    <source>
        <dbReference type="SAM" id="MobiDB-lite"/>
    </source>
</evidence>
<organism evidence="4 5">
    <name type="scientific">Pseudomicrostroma glucosiphilum</name>
    <dbReference type="NCBI Taxonomy" id="1684307"/>
    <lineage>
        <taxon>Eukaryota</taxon>
        <taxon>Fungi</taxon>
        <taxon>Dikarya</taxon>
        <taxon>Basidiomycota</taxon>
        <taxon>Ustilaginomycotina</taxon>
        <taxon>Exobasidiomycetes</taxon>
        <taxon>Microstromatales</taxon>
        <taxon>Microstromatales incertae sedis</taxon>
        <taxon>Pseudomicrostroma</taxon>
    </lineage>
</organism>
<feature type="domain" description="DUF7719" evidence="3">
    <location>
        <begin position="161"/>
        <end position="226"/>
    </location>
</feature>
<keyword evidence="2" id="KW-0812">Transmembrane</keyword>
<dbReference type="AlphaFoldDB" id="A0A316U7Z3"/>
<proteinExistence type="predicted"/>
<feature type="transmembrane region" description="Helical" evidence="2">
    <location>
        <begin position="132"/>
        <end position="149"/>
    </location>
</feature>
<sequence length="235" mass="25886">MAANRAGPSLSAGNDAEKRAEQRRIAQQQRSQWVGSSSSEEAEESEQEEEEEGYSTEASDDLDLFAASASAAIDPDATAASVMADTQATQLSPRMENTLDLLVWSIPLSALFVLLDIMIQDQYAMHPTALQEVGRMIGTVPVLFAIVWFTTIRPFASPRVMQPLLFATAVACGCAFLWTFHEAPWEQVIRQTPPLGSLWIYCIVKLDLLPCVTSLGAVGAFLWWTDTPMWSARTR</sequence>
<feature type="transmembrane region" description="Helical" evidence="2">
    <location>
        <begin position="101"/>
        <end position="120"/>
    </location>
</feature>
<keyword evidence="2" id="KW-0472">Membrane</keyword>
<feature type="compositionally biased region" description="Acidic residues" evidence="1">
    <location>
        <begin position="40"/>
        <end position="57"/>
    </location>
</feature>
<feature type="transmembrane region" description="Helical" evidence="2">
    <location>
        <begin position="198"/>
        <end position="225"/>
    </location>
</feature>
<keyword evidence="5" id="KW-1185">Reference proteome</keyword>
<feature type="transmembrane region" description="Helical" evidence="2">
    <location>
        <begin position="161"/>
        <end position="178"/>
    </location>
</feature>
<name>A0A316U7Z3_9BASI</name>
<keyword evidence="2" id="KW-1133">Transmembrane helix</keyword>
<dbReference type="RefSeq" id="XP_025348529.1">
    <property type="nucleotide sequence ID" value="XM_025492233.1"/>
</dbReference>
<gene>
    <name evidence="4" type="ORF">BCV69DRAFT_282103</name>
</gene>
<dbReference type="Pfam" id="PF24841">
    <property type="entry name" value="DUF7719"/>
    <property type="match status" value="1"/>
</dbReference>
<protein>
    <recommendedName>
        <fullName evidence="3">DUF7719 domain-containing protein</fullName>
    </recommendedName>
</protein>
<evidence type="ECO:0000259" key="3">
    <source>
        <dbReference type="Pfam" id="PF24841"/>
    </source>
</evidence>
<evidence type="ECO:0000256" key="2">
    <source>
        <dbReference type="SAM" id="Phobius"/>
    </source>
</evidence>
<reference evidence="4 5" key="1">
    <citation type="journal article" date="2018" name="Mol. Biol. Evol.">
        <title>Broad Genomic Sampling Reveals a Smut Pathogenic Ancestry of the Fungal Clade Ustilaginomycotina.</title>
        <authorList>
            <person name="Kijpornyongpan T."/>
            <person name="Mondo S.J."/>
            <person name="Barry K."/>
            <person name="Sandor L."/>
            <person name="Lee J."/>
            <person name="Lipzen A."/>
            <person name="Pangilinan J."/>
            <person name="LaButti K."/>
            <person name="Hainaut M."/>
            <person name="Henrissat B."/>
            <person name="Grigoriev I.V."/>
            <person name="Spatafora J.W."/>
            <person name="Aime M.C."/>
        </authorList>
    </citation>
    <scope>NUCLEOTIDE SEQUENCE [LARGE SCALE GENOMIC DNA]</scope>
    <source>
        <strain evidence="4 5">MCA 4718</strain>
    </source>
</reference>
<dbReference type="EMBL" id="KZ819325">
    <property type="protein sequence ID" value="PWN21369.1"/>
    <property type="molecule type" value="Genomic_DNA"/>
</dbReference>